<proteinExistence type="predicted"/>
<protein>
    <submittedName>
        <fullName evidence="2">Amidase</fullName>
    </submittedName>
</protein>
<evidence type="ECO:0000313" key="2">
    <source>
        <dbReference type="EMBL" id="NIA72054.1"/>
    </source>
</evidence>
<name>A0A967F2P5_9PROT</name>
<gene>
    <name evidence="2" type="ORF">HBA54_25975</name>
</gene>
<dbReference type="SUPFAM" id="SSF75304">
    <property type="entry name" value="Amidase signature (AS) enzymes"/>
    <property type="match status" value="1"/>
</dbReference>
<keyword evidence="3" id="KW-1185">Reference proteome</keyword>
<dbReference type="InterPro" id="IPR036928">
    <property type="entry name" value="AS_sf"/>
</dbReference>
<reference evidence="2" key="1">
    <citation type="submission" date="2020-03" db="EMBL/GenBank/DDBJ databases">
        <title>Genome of Pelagibius litoralis DSM 21314T.</title>
        <authorList>
            <person name="Wang G."/>
        </authorList>
    </citation>
    <scope>NUCLEOTIDE SEQUENCE</scope>
    <source>
        <strain evidence="2">DSM 21314</strain>
    </source>
</reference>
<dbReference type="Pfam" id="PF01425">
    <property type="entry name" value="Amidase"/>
    <property type="match status" value="1"/>
</dbReference>
<feature type="domain" description="Amidase" evidence="1">
    <location>
        <begin position="39"/>
        <end position="454"/>
    </location>
</feature>
<dbReference type="InterPro" id="IPR000120">
    <property type="entry name" value="Amidase"/>
</dbReference>
<dbReference type="AlphaFoldDB" id="A0A967F2P5"/>
<accession>A0A967F2P5</accession>
<dbReference type="GO" id="GO:0003824">
    <property type="term" value="F:catalytic activity"/>
    <property type="evidence" value="ECO:0007669"/>
    <property type="project" value="InterPro"/>
</dbReference>
<dbReference type="InterPro" id="IPR020556">
    <property type="entry name" value="Amidase_CS"/>
</dbReference>
<dbReference type="PROSITE" id="PS00571">
    <property type="entry name" value="AMIDASES"/>
    <property type="match status" value="1"/>
</dbReference>
<comment type="caution">
    <text evidence="2">The sequence shown here is derived from an EMBL/GenBank/DDBJ whole genome shotgun (WGS) entry which is preliminary data.</text>
</comment>
<dbReference type="RefSeq" id="WP_167230708.1">
    <property type="nucleotide sequence ID" value="NZ_JAAQPH010000031.1"/>
</dbReference>
<dbReference type="Proteomes" id="UP000761264">
    <property type="component" value="Unassembled WGS sequence"/>
</dbReference>
<evidence type="ECO:0000313" key="3">
    <source>
        <dbReference type="Proteomes" id="UP000761264"/>
    </source>
</evidence>
<dbReference type="InterPro" id="IPR023631">
    <property type="entry name" value="Amidase_dom"/>
</dbReference>
<dbReference type="PANTHER" id="PTHR11895:SF176">
    <property type="entry name" value="AMIDASE AMID-RELATED"/>
    <property type="match status" value="1"/>
</dbReference>
<evidence type="ECO:0000259" key="1">
    <source>
        <dbReference type="Pfam" id="PF01425"/>
    </source>
</evidence>
<dbReference type="EMBL" id="JAAQPH010000031">
    <property type="protein sequence ID" value="NIA72054.1"/>
    <property type="molecule type" value="Genomic_DNA"/>
</dbReference>
<dbReference type="Gene3D" id="3.90.1300.10">
    <property type="entry name" value="Amidase signature (AS) domain"/>
    <property type="match status" value="1"/>
</dbReference>
<sequence>MSAASMKASAGCSDTLELHYKAISEIGRMLRSGEVTSLDLTEYILARIDRLNTKFNAFITVTADLAREQARKADAELGKGHDRGALHGIPVAVKDILATQGIRTTSGSQLYGDHIPDHDATVVERLRDAGSVLLGKTGLYELASGVTGENPFFGAVDNPWKAGHDTGGSSSGSASAVAAGLAFAAIGTDTGCSIRHPAHCCGIVGLKPTFGLVSKAGVQPLAWSLDHVGPLTRTAEDAAIVLQAIAGHDPTDPYSVHVPEMIFQPTTHPGLGGTKIAVIRRYFFECAPDILDRIEEALAKMEELGATIIEMDIPDLEEAFAAVEATFVEAAAIHEEALARHPEKFSDRVRRSLQARLTTETVRYINAQHFREGFRGRVESLFSKVDVLIAPTSRFVPAPLSDLPDGYTRQVWKNTSIFNFTGHPSISVPCGFSSSGLPLGMMITGRLHKDWELLQIAHSYEKATECYRMNPDV</sequence>
<dbReference type="PANTHER" id="PTHR11895">
    <property type="entry name" value="TRANSAMIDASE"/>
    <property type="match status" value="1"/>
</dbReference>
<organism evidence="2 3">
    <name type="scientific">Pelagibius litoralis</name>
    <dbReference type="NCBI Taxonomy" id="374515"/>
    <lineage>
        <taxon>Bacteria</taxon>
        <taxon>Pseudomonadati</taxon>
        <taxon>Pseudomonadota</taxon>
        <taxon>Alphaproteobacteria</taxon>
        <taxon>Rhodospirillales</taxon>
        <taxon>Rhodovibrionaceae</taxon>
        <taxon>Pelagibius</taxon>
    </lineage>
</organism>